<dbReference type="AlphaFoldDB" id="A0A1E8PTF2"/>
<reference evidence="1 2" key="1">
    <citation type="submission" date="2016-10" db="EMBL/GenBank/DDBJ databases">
        <title>Updated version of Genome Assembly of Janthinobacterium lividum ERGS5:01.</title>
        <authorList>
            <person name="Kumar R."/>
            <person name="Acharya V."/>
            <person name="Singh D."/>
        </authorList>
    </citation>
    <scope>NUCLEOTIDE SEQUENCE [LARGE SCALE GENOMIC DNA]</scope>
    <source>
        <strain evidence="1 2">ERGS5:01</strain>
    </source>
</reference>
<sequence>MEDRTMNKKVSMREQMPQVAAIIDVFREVFGAEVVDAAIRRGMRGGQGFHATENGYEVGAPVYRDVMPDRALGTYVGRQGEVAWQAALDQQALGNKKGQGDGS</sequence>
<proteinExistence type="predicted"/>
<dbReference type="Proteomes" id="UP000092634">
    <property type="component" value="Unassembled WGS sequence"/>
</dbReference>
<evidence type="ECO:0000313" key="2">
    <source>
        <dbReference type="Proteomes" id="UP000092634"/>
    </source>
</evidence>
<name>A0A1E8PTF2_9BURK</name>
<protein>
    <submittedName>
        <fullName evidence="1">Uncharacterized protein</fullName>
    </submittedName>
</protein>
<organism evidence="1 2">
    <name type="scientific">Janthinobacterium lividum</name>
    <dbReference type="NCBI Taxonomy" id="29581"/>
    <lineage>
        <taxon>Bacteria</taxon>
        <taxon>Pseudomonadati</taxon>
        <taxon>Pseudomonadota</taxon>
        <taxon>Betaproteobacteria</taxon>
        <taxon>Burkholderiales</taxon>
        <taxon>Oxalobacteraceae</taxon>
        <taxon>Janthinobacterium</taxon>
    </lineage>
</organism>
<dbReference type="EMBL" id="MAQB02000001">
    <property type="protein sequence ID" value="OFJ49588.1"/>
    <property type="molecule type" value="Genomic_DNA"/>
</dbReference>
<comment type="caution">
    <text evidence="1">The sequence shown here is derived from an EMBL/GenBank/DDBJ whole genome shotgun (WGS) entry which is preliminary data.</text>
</comment>
<evidence type="ECO:0000313" key="1">
    <source>
        <dbReference type="EMBL" id="OFJ49588.1"/>
    </source>
</evidence>
<accession>A0A1E8PTF2</accession>
<gene>
    <name evidence="1" type="ORF">BA896_012645</name>
</gene>